<organism evidence="1 2">
    <name type="scientific">Lactobacillus amylovorus subsp. animalium</name>
    <dbReference type="NCBI Taxonomy" id="3378536"/>
    <lineage>
        <taxon>Bacteria</taxon>
        <taxon>Bacillati</taxon>
        <taxon>Bacillota</taxon>
        <taxon>Bacilli</taxon>
        <taxon>Lactobacillales</taxon>
        <taxon>Lactobacillaceae</taxon>
        <taxon>Lactobacillus</taxon>
    </lineage>
</organism>
<protein>
    <submittedName>
        <fullName evidence="1">Uncharacterized protein</fullName>
    </submittedName>
</protein>
<dbReference type="EMBL" id="BAAAAK010000001">
    <property type="protein sequence ID" value="GAA0041707.1"/>
    <property type="molecule type" value="Genomic_DNA"/>
</dbReference>
<reference evidence="2" key="2">
    <citation type="submission" date="2024-01" db="EMBL/GenBank/DDBJ databases">
        <title>Draft genome sequence of Lactobacillus amylovorus strain TKL145.</title>
        <authorList>
            <person name="Tohno M."/>
            <person name="Tanizawa Y."/>
        </authorList>
    </citation>
    <scope>NUCLEOTIDE SEQUENCE [LARGE SCALE GENOMIC DNA]</scope>
    <source>
        <strain evidence="2">TKL145</strain>
    </source>
</reference>
<evidence type="ECO:0000313" key="1">
    <source>
        <dbReference type="EMBL" id="GAA0041707.1"/>
    </source>
</evidence>
<dbReference type="RefSeq" id="WP_353302325.1">
    <property type="nucleotide sequence ID" value="NZ_BAAAAK010000001.1"/>
</dbReference>
<comment type="caution">
    <text evidence="1">The sequence shown here is derived from an EMBL/GenBank/DDBJ whole genome shotgun (WGS) entry which is preliminary data.</text>
</comment>
<reference evidence="1 2" key="1">
    <citation type="journal article" date="2024" name="Int. J. Syst. Evol. Microbiol.">
        <title>Proposal of Lactobacillus amylovorus subsp. animalis subsp. nov. and an emended description of Lactobacillus amylovorus.</title>
        <authorList>
            <person name="Yamane K."/>
            <person name="Tanizawa Y."/>
            <person name="Kobayashi H."/>
            <person name="Kamizono T."/>
            <person name="Kojima Y."/>
            <person name="Takagi H."/>
            <person name="Tohno M."/>
        </authorList>
    </citation>
    <scope>NUCLEOTIDE SEQUENCE [LARGE SCALE GENOMIC DNA]</scope>
    <source>
        <strain evidence="1 2">TKL145</strain>
    </source>
</reference>
<proteinExistence type="predicted"/>
<dbReference type="AlphaFoldDB" id="A0ABC9VKL5"/>
<accession>A0ABC9VKL5</accession>
<sequence>MTILAAMSTKELRSKLCDLLIQRMALDTTKEEWEKLTEQTNKIDAELKRRGELLS</sequence>
<gene>
    <name evidence="1" type="ORF">LATKL145_01170</name>
</gene>
<name>A0ABC9VKL5_LACAM</name>
<evidence type="ECO:0000313" key="2">
    <source>
        <dbReference type="Proteomes" id="UP001437574"/>
    </source>
</evidence>
<dbReference type="Proteomes" id="UP001437574">
    <property type="component" value="Unassembled WGS sequence"/>
</dbReference>